<name>A0A1M6R650_9BACT</name>
<dbReference type="FunFam" id="1.10.287.610:FF:000001">
    <property type="entry name" value="30S ribosomal protein S2"/>
    <property type="match status" value="1"/>
</dbReference>
<dbReference type="NCBIfam" id="TIGR01011">
    <property type="entry name" value="rpsB_bact"/>
    <property type="match status" value="1"/>
</dbReference>
<dbReference type="Pfam" id="PF00318">
    <property type="entry name" value="Ribosomal_S2"/>
    <property type="match status" value="1"/>
</dbReference>
<keyword evidence="2 5" id="KW-0689">Ribosomal protein</keyword>
<evidence type="ECO:0000256" key="2">
    <source>
        <dbReference type="ARBA" id="ARBA00022980"/>
    </source>
</evidence>
<evidence type="ECO:0000256" key="7">
    <source>
        <dbReference type="SAM" id="MobiDB-lite"/>
    </source>
</evidence>
<dbReference type="GO" id="GO:0006412">
    <property type="term" value="P:translation"/>
    <property type="evidence" value="ECO:0007669"/>
    <property type="project" value="UniProtKB-UniRule"/>
</dbReference>
<accession>A0A1M6R650</accession>
<comment type="similarity">
    <text evidence="1 5 6">Belongs to the universal ribosomal protein uS2 family.</text>
</comment>
<dbReference type="AlphaFoldDB" id="A0A1M6R650"/>
<evidence type="ECO:0000256" key="3">
    <source>
        <dbReference type="ARBA" id="ARBA00023274"/>
    </source>
</evidence>
<dbReference type="PROSITE" id="PS00963">
    <property type="entry name" value="RIBOSOMAL_S2_2"/>
    <property type="match status" value="1"/>
</dbReference>
<dbReference type="HAMAP" id="MF_00291_B">
    <property type="entry name" value="Ribosomal_uS2_B"/>
    <property type="match status" value="1"/>
</dbReference>
<keyword evidence="3 5" id="KW-0687">Ribonucleoprotein</keyword>
<dbReference type="SUPFAM" id="SSF52313">
    <property type="entry name" value="Ribosomal protein S2"/>
    <property type="match status" value="1"/>
</dbReference>
<feature type="region of interest" description="Disordered" evidence="7">
    <location>
        <begin position="266"/>
        <end position="299"/>
    </location>
</feature>
<reference evidence="9" key="1">
    <citation type="submission" date="2016-11" db="EMBL/GenBank/DDBJ databases">
        <authorList>
            <person name="Varghese N."/>
            <person name="Submissions S."/>
        </authorList>
    </citation>
    <scope>NUCLEOTIDE SEQUENCE [LARGE SCALE GENOMIC DNA]</scope>
    <source>
        <strain evidence="9">DSM 22212</strain>
    </source>
</reference>
<dbReference type="PROSITE" id="PS00962">
    <property type="entry name" value="RIBOSOMAL_S2_1"/>
    <property type="match status" value="1"/>
</dbReference>
<dbReference type="InterPro" id="IPR023591">
    <property type="entry name" value="Ribosomal_uS2_flav_dom_sf"/>
</dbReference>
<evidence type="ECO:0000313" key="9">
    <source>
        <dbReference type="Proteomes" id="UP000185812"/>
    </source>
</evidence>
<feature type="compositionally biased region" description="Basic and acidic residues" evidence="7">
    <location>
        <begin position="266"/>
        <end position="290"/>
    </location>
</feature>
<feature type="region of interest" description="Disordered" evidence="7">
    <location>
        <begin position="1"/>
        <end position="40"/>
    </location>
</feature>
<evidence type="ECO:0000313" key="8">
    <source>
        <dbReference type="EMBL" id="SHK27906.1"/>
    </source>
</evidence>
<evidence type="ECO:0000256" key="1">
    <source>
        <dbReference type="ARBA" id="ARBA00006242"/>
    </source>
</evidence>
<dbReference type="PRINTS" id="PR00395">
    <property type="entry name" value="RIBOSOMALS2"/>
</dbReference>
<protein>
    <recommendedName>
        <fullName evidence="4 5">Small ribosomal subunit protein uS2</fullName>
    </recommendedName>
</protein>
<gene>
    <name evidence="5" type="primary">rpsB</name>
    <name evidence="8" type="ORF">SAMN04488087_0720</name>
</gene>
<dbReference type="CDD" id="cd01425">
    <property type="entry name" value="RPS2"/>
    <property type="match status" value="1"/>
</dbReference>
<dbReference type="PANTHER" id="PTHR12534">
    <property type="entry name" value="30S RIBOSOMAL PROTEIN S2 PROKARYOTIC AND ORGANELLAR"/>
    <property type="match status" value="1"/>
</dbReference>
<evidence type="ECO:0000256" key="5">
    <source>
        <dbReference type="HAMAP-Rule" id="MF_00291"/>
    </source>
</evidence>
<feature type="compositionally biased region" description="Low complexity" evidence="7">
    <location>
        <begin position="8"/>
        <end position="34"/>
    </location>
</feature>
<dbReference type="InterPro" id="IPR001865">
    <property type="entry name" value="Ribosomal_uS2"/>
</dbReference>
<dbReference type="InterPro" id="IPR005706">
    <property type="entry name" value="Ribosomal_uS2_bac/mit/plastid"/>
</dbReference>
<dbReference type="GO" id="GO:0022627">
    <property type="term" value="C:cytosolic small ribosomal subunit"/>
    <property type="evidence" value="ECO:0007669"/>
    <property type="project" value="TreeGrafter"/>
</dbReference>
<dbReference type="Gene3D" id="1.10.287.610">
    <property type="entry name" value="Helix hairpin bin"/>
    <property type="match status" value="1"/>
</dbReference>
<dbReference type="EMBL" id="FRAU01000002">
    <property type="protein sequence ID" value="SHK27906.1"/>
    <property type="molecule type" value="Genomic_DNA"/>
</dbReference>
<dbReference type="STRING" id="633813.SAMN04488087_0720"/>
<dbReference type="RefSeq" id="WP_072714611.1">
    <property type="nucleotide sequence ID" value="NZ_FRAU01000002.1"/>
</dbReference>
<dbReference type="OrthoDB" id="9808036at2"/>
<dbReference type="PANTHER" id="PTHR12534:SF0">
    <property type="entry name" value="SMALL RIBOSOMAL SUBUNIT PROTEIN US2M"/>
    <property type="match status" value="1"/>
</dbReference>
<sequence length="299" mass="33598">MSEHETQPVSETEASTASETTAEASEVPAETPASTETQPAHRVSIEELLKAGAHFGHLTSRWNPKMRPFIFMERNGIHIIDLVQTQQLLDRAAAAASRFARQGKKILFVGTKKQARDIVRKYAEACGQPYVVERWLGGTLTNFQTIRLSIRRMEELARMEEEGILDQLKKKERLMKRREREKLERTLGGIAQMAKLPGALFIVDVVREHIAVSEARKLGIPIIAIVDTNADPELIDYPIPANDDAVRSIELITSVIANAITEGIKQREQEEAARKAAREKRTADAETKETRSRRRKKGS</sequence>
<evidence type="ECO:0000256" key="4">
    <source>
        <dbReference type="ARBA" id="ARBA00035256"/>
    </source>
</evidence>
<dbReference type="Gene3D" id="3.40.50.10490">
    <property type="entry name" value="Glucose-6-phosphate isomerase like protein, domain 1"/>
    <property type="match status" value="1"/>
</dbReference>
<keyword evidence="9" id="KW-1185">Reference proteome</keyword>
<evidence type="ECO:0000256" key="6">
    <source>
        <dbReference type="RuleBase" id="RU003631"/>
    </source>
</evidence>
<organism evidence="8 9">
    <name type="scientific">Rhodothermus profundi</name>
    <dbReference type="NCBI Taxonomy" id="633813"/>
    <lineage>
        <taxon>Bacteria</taxon>
        <taxon>Pseudomonadati</taxon>
        <taxon>Rhodothermota</taxon>
        <taxon>Rhodothermia</taxon>
        <taxon>Rhodothermales</taxon>
        <taxon>Rhodothermaceae</taxon>
        <taxon>Rhodothermus</taxon>
    </lineage>
</organism>
<dbReference type="InterPro" id="IPR018130">
    <property type="entry name" value="Ribosomal_uS2_CS"/>
</dbReference>
<proteinExistence type="inferred from homology"/>
<dbReference type="Proteomes" id="UP000185812">
    <property type="component" value="Unassembled WGS sequence"/>
</dbReference>
<dbReference type="GO" id="GO:0003735">
    <property type="term" value="F:structural constituent of ribosome"/>
    <property type="evidence" value="ECO:0007669"/>
    <property type="project" value="InterPro"/>
</dbReference>